<dbReference type="EMBL" id="CP097463">
    <property type="protein sequence ID" value="WAX56591.1"/>
    <property type="molecule type" value="Genomic_DNA"/>
</dbReference>
<dbReference type="Pfam" id="PF10708">
    <property type="entry name" value="DUF2510"/>
    <property type="match status" value="1"/>
</dbReference>
<evidence type="ECO:0000259" key="2">
    <source>
        <dbReference type="Pfam" id="PF10708"/>
    </source>
</evidence>
<keyword evidence="4" id="KW-1185">Reference proteome</keyword>
<evidence type="ECO:0000256" key="1">
    <source>
        <dbReference type="SAM" id="Phobius"/>
    </source>
</evidence>
<name>A0ABY7JVM8_9ACTN</name>
<sequence>MSAPTGWYADPADPRVQRFWTGSAWTAQQVWNGTQWVDPAALRASNEPSGPPGPSAGPRRPRRLWWALGALVTAGVVVVVIAVAAGGGGSGGTASRQTFCSDLGGALSGLYAGNILKVVQGGSSDPYTAEETASMRAAVSSANTLAKEAPDPPRSYLRGLARGLDANLAGREDLNAADDVDVQLGQINAWHAVHCG</sequence>
<dbReference type="Proteomes" id="UP001164693">
    <property type="component" value="Chromosome"/>
</dbReference>
<reference evidence="3" key="1">
    <citation type="submission" date="2022-05" db="EMBL/GenBank/DDBJ databases">
        <title>Jatrophihabitans sp. SB3-54 whole genome sequence.</title>
        <authorList>
            <person name="Suh M.K."/>
            <person name="Eom M.K."/>
            <person name="Kim J.S."/>
            <person name="Kim H.S."/>
            <person name="Do H.E."/>
            <person name="Shin Y.K."/>
            <person name="Lee J.-S."/>
        </authorList>
    </citation>
    <scope>NUCLEOTIDE SEQUENCE</scope>
    <source>
        <strain evidence="3">SB3-54</strain>
    </source>
</reference>
<gene>
    <name evidence="3" type="ORF">M6B22_18970</name>
</gene>
<organism evidence="3 4">
    <name type="scientific">Jatrophihabitans cynanchi</name>
    <dbReference type="NCBI Taxonomy" id="2944128"/>
    <lineage>
        <taxon>Bacteria</taxon>
        <taxon>Bacillati</taxon>
        <taxon>Actinomycetota</taxon>
        <taxon>Actinomycetes</taxon>
        <taxon>Jatrophihabitantales</taxon>
        <taxon>Jatrophihabitantaceae</taxon>
        <taxon>Jatrophihabitans</taxon>
    </lineage>
</organism>
<keyword evidence="1" id="KW-1133">Transmembrane helix</keyword>
<evidence type="ECO:0000313" key="3">
    <source>
        <dbReference type="EMBL" id="WAX56591.1"/>
    </source>
</evidence>
<feature type="transmembrane region" description="Helical" evidence="1">
    <location>
        <begin position="64"/>
        <end position="87"/>
    </location>
</feature>
<proteinExistence type="predicted"/>
<keyword evidence="1" id="KW-0472">Membrane</keyword>
<protein>
    <submittedName>
        <fullName evidence="3">DUF2510 domain-containing protein</fullName>
    </submittedName>
</protein>
<keyword evidence="1" id="KW-0812">Transmembrane</keyword>
<feature type="domain" description="DUF2510" evidence="2">
    <location>
        <begin position="6"/>
        <end position="28"/>
    </location>
</feature>
<dbReference type="RefSeq" id="WP_269443123.1">
    <property type="nucleotide sequence ID" value="NZ_CP097463.1"/>
</dbReference>
<accession>A0ABY7JVM8</accession>
<evidence type="ECO:0000313" key="4">
    <source>
        <dbReference type="Proteomes" id="UP001164693"/>
    </source>
</evidence>
<dbReference type="InterPro" id="IPR018929">
    <property type="entry name" value="DUF2510"/>
</dbReference>